<keyword evidence="5" id="KW-1185">Reference proteome</keyword>
<keyword evidence="1" id="KW-0547">Nucleotide-binding</keyword>
<dbReference type="Pfam" id="PF00733">
    <property type="entry name" value="Asn_synthase"/>
    <property type="match status" value="2"/>
</dbReference>
<dbReference type="Gene3D" id="3.40.50.620">
    <property type="entry name" value="HUPs"/>
    <property type="match status" value="1"/>
</dbReference>
<protein>
    <submittedName>
        <fullName evidence="4">Asparagine synthase C-terminal domain-containing protein</fullName>
    </submittedName>
</protein>
<evidence type="ECO:0000256" key="2">
    <source>
        <dbReference type="ARBA" id="ARBA00022840"/>
    </source>
</evidence>
<evidence type="ECO:0000313" key="5">
    <source>
        <dbReference type="Proteomes" id="UP001596201"/>
    </source>
</evidence>
<gene>
    <name evidence="4" type="ORF">ACFPJ5_07340</name>
</gene>
<accession>A0ABD5R9Q8</accession>
<dbReference type="Proteomes" id="UP001596201">
    <property type="component" value="Unassembled WGS sequence"/>
</dbReference>
<comment type="caution">
    <text evidence="4">The sequence shown here is derived from an EMBL/GenBank/DDBJ whole genome shotgun (WGS) entry which is preliminary data.</text>
</comment>
<dbReference type="CDD" id="cd01991">
    <property type="entry name" value="Asn_synthase_B_C"/>
    <property type="match status" value="1"/>
</dbReference>
<evidence type="ECO:0000259" key="3">
    <source>
        <dbReference type="Pfam" id="PF00733"/>
    </source>
</evidence>
<dbReference type="PANTHER" id="PTHR11772:SF2">
    <property type="entry name" value="ASPARAGINE SYNTHETASE [GLUTAMINE-HYDROLYZING]"/>
    <property type="match status" value="1"/>
</dbReference>
<feature type="domain" description="Asparagine synthetase" evidence="3">
    <location>
        <begin position="122"/>
        <end position="250"/>
    </location>
</feature>
<feature type="domain" description="Asparagine synthetase" evidence="3">
    <location>
        <begin position="273"/>
        <end position="358"/>
    </location>
</feature>
<dbReference type="RefSeq" id="WP_227227914.1">
    <property type="nucleotide sequence ID" value="NZ_JAJCVJ010000001.1"/>
</dbReference>
<dbReference type="PANTHER" id="PTHR11772">
    <property type="entry name" value="ASPARAGINE SYNTHETASE"/>
    <property type="match status" value="1"/>
</dbReference>
<sequence>MRGADPAVVRDALSTADPLPGTAGFAGELDGRLVRDVLGRQPIFFDTFSPDSDRPAWSYDPEDLIEPTLLPAGHTLRLDGDDSETDTVGDAPLDRTESVWTLPDRDPGEYDESVARVEAAVLESVREVDAERLAVAFSGGIDSALVASGVPDAPCYVVGFPGCHDIAAAEAAADAMGRELRVVELTHEALERAVPEVVHATGRRNPMDVNIVLPLYLLAEAVAADGYDRLAVGQGADELFGGYAKVAEAADDPRVEAETVRGATHEMIGTLAEQLPRDVLALRHAGVEPVAPLLHDRVVDAALDLPGEALVSDGTRKVALRAAGEGVVPESVAGADKKAVQYGSYVSRELDRLARQAGFKRRMENHVGQYIESLL</sequence>
<evidence type="ECO:0000256" key="1">
    <source>
        <dbReference type="ARBA" id="ARBA00022741"/>
    </source>
</evidence>
<proteinExistence type="predicted"/>
<organism evidence="4 5">
    <name type="scientific">Salinirubrum litoreum</name>
    <dbReference type="NCBI Taxonomy" id="1126234"/>
    <lineage>
        <taxon>Archaea</taxon>
        <taxon>Methanobacteriati</taxon>
        <taxon>Methanobacteriota</taxon>
        <taxon>Stenosarchaea group</taxon>
        <taxon>Halobacteria</taxon>
        <taxon>Halobacteriales</taxon>
        <taxon>Haloferacaceae</taxon>
        <taxon>Salinirubrum</taxon>
    </lineage>
</organism>
<dbReference type="InterPro" id="IPR014729">
    <property type="entry name" value="Rossmann-like_a/b/a_fold"/>
</dbReference>
<name>A0ABD5R9Q8_9EURY</name>
<dbReference type="GO" id="GO:0005524">
    <property type="term" value="F:ATP binding"/>
    <property type="evidence" value="ECO:0007669"/>
    <property type="project" value="UniProtKB-KW"/>
</dbReference>
<evidence type="ECO:0000313" key="4">
    <source>
        <dbReference type="EMBL" id="MFC5366751.1"/>
    </source>
</evidence>
<keyword evidence="2" id="KW-0067">ATP-binding</keyword>
<dbReference type="EMBL" id="JBHSKX010000001">
    <property type="protein sequence ID" value="MFC5366751.1"/>
    <property type="molecule type" value="Genomic_DNA"/>
</dbReference>
<dbReference type="SUPFAM" id="SSF52402">
    <property type="entry name" value="Adenine nucleotide alpha hydrolases-like"/>
    <property type="match status" value="1"/>
</dbReference>
<reference evidence="4 5" key="1">
    <citation type="journal article" date="2019" name="Int. J. Syst. Evol. Microbiol.">
        <title>The Global Catalogue of Microorganisms (GCM) 10K type strain sequencing project: providing services to taxonomists for standard genome sequencing and annotation.</title>
        <authorList>
            <consortium name="The Broad Institute Genomics Platform"/>
            <consortium name="The Broad Institute Genome Sequencing Center for Infectious Disease"/>
            <person name="Wu L."/>
            <person name="Ma J."/>
        </authorList>
    </citation>
    <scope>NUCLEOTIDE SEQUENCE [LARGE SCALE GENOMIC DNA]</scope>
    <source>
        <strain evidence="4 5">CGMCC 1.12237</strain>
    </source>
</reference>
<dbReference type="InterPro" id="IPR001962">
    <property type="entry name" value="Asn_synthase"/>
</dbReference>
<dbReference type="InterPro" id="IPR050795">
    <property type="entry name" value="Asn_Synthetase"/>
</dbReference>
<dbReference type="AlphaFoldDB" id="A0ABD5R9Q8"/>